<dbReference type="OrthoDB" id="6499973at2759"/>
<feature type="transmembrane region" description="Helical" evidence="4">
    <location>
        <begin position="195"/>
        <end position="215"/>
    </location>
</feature>
<gene>
    <name evidence="6" type="ORF">CANCADRAFT_32724</name>
</gene>
<dbReference type="PANTHER" id="PTHR11360:SF315">
    <property type="entry name" value="TRANSPORTER MCH2-RELATED"/>
    <property type="match status" value="1"/>
</dbReference>
<dbReference type="Gene3D" id="1.20.1250.20">
    <property type="entry name" value="MFS general substrate transporter like domains"/>
    <property type="match status" value="2"/>
</dbReference>
<feature type="transmembrane region" description="Helical" evidence="4">
    <location>
        <begin position="362"/>
        <end position="385"/>
    </location>
</feature>
<accession>A0A1E4TCK1</accession>
<comment type="subcellular location">
    <subcellularLocation>
        <location evidence="1">Membrane</location>
        <topology evidence="1">Multi-pass membrane protein</topology>
    </subcellularLocation>
</comment>
<dbReference type="InterPro" id="IPR050327">
    <property type="entry name" value="Proton-linked_MCT"/>
</dbReference>
<dbReference type="AlphaFoldDB" id="A0A1E4TCK1"/>
<dbReference type="InterPro" id="IPR036259">
    <property type="entry name" value="MFS_trans_sf"/>
</dbReference>
<dbReference type="PROSITE" id="PS50850">
    <property type="entry name" value="MFS"/>
    <property type="match status" value="1"/>
</dbReference>
<feature type="transmembrane region" description="Helical" evidence="4">
    <location>
        <begin position="397"/>
        <end position="419"/>
    </location>
</feature>
<feature type="transmembrane region" description="Helical" evidence="4">
    <location>
        <begin position="339"/>
        <end position="356"/>
    </location>
</feature>
<dbReference type="InterPro" id="IPR020846">
    <property type="entry name" value="MFS_dom"/>
</dbReference>
<evidence type="ECO:0000256" key="2">
    <source>
        <dbReference type="ARBA" id="ARBA00006727"/>
    </source>
</evidence>
<comment type="similarity">
    <text evidence="2">Belongs to the major facilitator superfamily. Monocarboxylate porter (TC 2.A.1.13) family.</text>
</comment>
<evidence type="ECO:0000256" key="4">
    <source>
        <dbReference type="SAM" id="Phobius"/>
    </source>
</evidence>
<feature type="transmembrane region" description="Helical" evidence="4">
    <location>
        <begin position="109"/>
        <end position="129"/>
    </location>
</feature>
<feature type="transmembrane region" description="Helical" evidence="4">
    <location>
        <begin position="227"/>
        <end position="250"/>
    </location>
</feature>
<dbReference type="EMBL" id="KV453843">
    <property type="protein sequence ID" value="ODV89485.1"/>
    <property type="molecule type" value="Genomic_DNA"/>
</dbReference>
<dbReference type="PANTHER" id="PTHR11360">
    <property type="entry name" value="MONOCARBOXYLATE TRANSPORTER"/>
    <property type="match status" value="1"/>
</dbReference>
<feature type="transmembrane region" description="Helical" evidence="4">
    <location>
        <begin position="431"/>
        <end position="453"/>
    </location>
</feature>
<dbReference type="Pfam" id="PF07690">
    <property type="entry name" value="MFS_1"/>
    <property type="match status" value="1"/>
</dbReference>
<keyword evidence="4" id="KW-0472">Membrane</keyword>
<dbReference type="InterPro" id="IPR011701">
    <property type="entry name" value="MFS"/>
</dbReference>
<reference evidence="7" key="1">
    <citation type="submission" date="2016-02" db="EMBL/GenBank/DDBJ databases">
        <title>Comparative genomics of biotechnologically important yeasts.</title>
        <authorList>
            <consortium name="DOE Joint Genome Institute"/>
            <person name="Riley R."/>
            <person name="Haridas S."/>
            <person name="Wolfe K.H."/>
            <person name="Lopes M.R."/>
            <person name="Hittinger C.T."/>
            <person name="Goker M."/>
            <person name="Salamov A."/>
            <person name="Wisecaver J."/>
            <person name="Long T.M."/>
            <person name="Aerts A.L."/>
            <person name="Barry K."/>
            <person name="Choi C."/>
            <person name="Clum A."/>
            <person name="Coughlan A.Y."/>
            <person name="Deshpande S."/>
            <person name="Douglass A.P."/>
            <person name="Hanson S.J."/>
            <person name="Klenk H.-P."/>
            <person name="Labutti K."/>
            <person name="Lapidus A."/>
            <person name="Lindquist E."/>
            <person name="Lipzen A."/>
            <person name="Meier-Kolthoff J.P."/>
            <person name="Ohm R.A."/>
            <person name="Otillar R.P."/>
            <person name="Pangilinan J."/>
            <person name="Peng Y."/>
            <person name="Rokas A."/>
            <person name="Rosa C.A."/>
            <person name="Scheuner C."/>
            <person name="Sibirny A.A."/>
            <person name="Slot J.C."/>
            <person name="Stielow J.B."/>
            <person name="Sun H."/>
            <person name="Kurtzman C.P."/>
            <person name="Blackwell M."/>
            <person name="Jeffries T.W."/>
            <person name="Grigoriev I.V."/>
        </authorList>
    </citation>
    <scope>NUCLEOTIDE SEQUENCE [LARGE SCALE GENOMIC DNA]</scope>
    <source>
        <strain evidence="7">NRRL Y-17796</strain>
    </source>
</reference>
<feature type="region of interest" description="Disordered" evidence="3">
    <location>
        <begin position="1"/>
        <end position="26"/>
    </location>
</feature>
<feature type="transmembrane region" description="Helical" evidence="4">
    <location>
        <begin position="163"/>
        <end position="183"/>
    </location>
</feature>
<evidence type="ECO:0000313" key="6">
    <source>
        <dbReference type="EMBL" id="ODV89485.1"/>
    </source>
</evidence>
<evidence type="ECO:0000313" key="7">
    <source>
        <dbReference type="Proteomes" id="UP000095023"/>
    </source>
</evidence>
<sequence length="487" mass="53032">MTNTGTDAEKSSAVHRESRSPYELSEAAIVPGEIEIDSLPPCSESCSESSTPHERQELERDGGYGWITVVCALLCHGLTWGVLTSFGIYLAEYLANDTFPGTTDLQYAFVLGISLASPLVFTALSNIIISSKWGGPRVSVYMGCTLYFAGMFGAAYAKKIWQLYLSQGLAYGIGTGLIFNVAMTVPPKWFFKHRGIAVGISTAGTGVGGVAFAIGTASMITNLGIGWSFRITAIIATTLLVIVGSFLKYPPEQTHHLFKPFQFDILKKPEYLCTVLYCLLGLMGYMGCVFSIPTFAISGLGFTRGQGGMGTALFNVGMLFGRPIVGQVLDIVGVINGSLFSGFVTVILALAFWATLSTYPQFLVWALLMGSICGSVWTTAAPLVAEVVPIKDLGTALSMFWVLVAPGAVVAMPIALTLRTSDPTRADFRNVAIYCACCYLGSNAALMYTRWWVVNVRLSEEERLKRLPPKRKWFHFFYGKWYGWIRA</sequence>
<feature type="domain" description="Major facilitator superfamily (MFS) profile" evidence="5">
    <location>
        <begin position="237"/>
        <end position="487"/>
    </location>
</feature>
<evidence type="ECO:0000259" key="5">
    <source>
        <dbReference type="PROSITE" id="PS50850"/>
    </source>
</evidence>
<feature type="transmembrane region" description="Helical" evidence="4">
    <location>
        <begin position="64"/>
        <end position="89"/>
    </location>
</feature>
<dbReference type="Proteomes" id="UP000095023">
    <property type="component" value="Unassembled WGS sequence"/>
</dbReference>
<name>A0A1E4TCK1_9ASCO</name>
<keyword evidence="4" id="KW-0812">Transmembrane</keyword>
<evidence type="ECO:0000256" key="3">
    <source>
        <dbReference type="SAM" id="MobiDB-lite"/>
    </source>
</evidence>
<organism evidence="6 7">
    <name type="scientific">Tortispora caseinolytica NRRL Y-17796</name>
    <dbReference type="NCBI Taxonomy" id="767744"/>
    <lineage>
        <taxon>Eukaryota</taxon>
        <taxon>Fungi</taxon>
        <taxon>Dikarya</taxon>
        <taxon>Ascomycota</taxon>
        <taxon>Saccharomycotina</taxon>
        <taxon>Trigonopsidomycetes</taxon>
        <taxon>Trigonopsidales</taxon>
        <taxon>Trigonopsidaceae</taxon>
        <taxon>Tortispora</taxon>
    </lineage>
</organism>
<feature type="transmembrane region" description="Helical" evidence="4">
    <location>
        <begin position="138"/>
        <end position="157"/>
    </location>
</feature>
<dbReference type="GO" id="GO:0016020">
    <property type="term" value="C:membrane"/>
    <property type="evidence" value="ECO:0007669"/>
    <property type="project" value="UniProtKB-SubCell"/>
</dbReference>
<dbReference type="GO" id="GO:0022857">
    <property type="term" value="F:transmembrane transporter activity"/>
    <property type="evidence" value="ECO:0007669"/>
    <property type="project" value="InterPro"/>
</dbReference>
<proteinExistence type="inferred from homology"/>
<dbReference type="SUPFAM" id="SSF103473">
    <property type="entry name" value="MFS general substrate transporter"/>
    <property type="match status" value="1"/>
</dbReference>
<protein>
    <recommendedName>
        <fullName evidence="5">Major facilitator superfamily (MFS) profile domain-containing protein</fullName>
    </recommendedName>
</protein>
<feature type="compositionally biased region" description="Basic and acidic residues" evidence="3">
    <location>
        <begin position="7"/>
        <end position="20"/>
    </location>
</feature>
<feature type="transmembrane region" description="Helical" evidence="4">
    <location>
        <begin position="271"/>
        <end position="292"/>
    </location>
</feature>
<keyword evidence="4" id="KW-1133">Transmembrane helix</keyword>
<keyword evidence="7" id="KW-1185">Reference proteome</keyword>
<evidence type="ECO:0000256" key="1">
    <source>
        <dbReference type="ARBA" id="ARBA00004141"/>
    </source>
</evidence>